<dbReference type="EMBL" id="JADGJD010001106">
    <property type="protein sequence ID" value="KAJ3046723.1"/>
    <property type="molecule type" value="Genomic_DNA"/>
</dbReference>
<dbReference type="PANTHER" id="PTHR13043:SF1">
    <property type="entry name" value="EXOCYST COMPLEX COMPONENT 2"/>
    <property type="match status" value="1"/>
</dbReference>
<sequence length="833" mass="94414">MADVSRKSLSTPSPVRPSTTTTKDPLPPSKLRDDTLPNAPSTVHEDDEDDSSEEESEDEVHPKVAAVSRWTLEEQAAVMNFYNLSTLYPQFWNEDQPAGVIKSPSVASSFVAPESPPPPTMQPEPALDLSDPLGIKESIYGRGKRRLNLTSETSQISHLLITSKIFSPTLFLREVHRTTSYRDFELGAERLQSSIEDRMEVIKNLVKTHFAKFVNAKSTIDSFYNEMRRQNLISNEDYGITPFANSIDELCRNAPNLYAPMLERRQKAEKIRITLSILEQWKFFFNLPSVLQEYIRKQTYDAAVRDYKKGKYLMQTSFSSTSTAPSTVPPIITTREKDNTLLPQHHRKVFEKVWVEVERIVKGLRDRLFRGLKDVGVSVEVQERHIMYLIDLDSETDPVWFYLENQYKWICKQLTEVYTSHLDRMHVLQEAAATHIPADTLPPSDEDDIIEEEAEEDEERKEEEITPVVGWMGTKVVVRRSRALGLESFRRAVAAVRGRRFEKVFADDLDVQLWKATIKLARVVCDILVECLPDFWKLCRIFSEGRFQKQQQTQRQSEDPTQPAPKKRADAKKLEQCQGMVKSIVDLYSTILGNAFFLEKGLGDLPSDARGDVTVSEPPKPNEDTGLVVVEGGRVVVSPSGSIGEDLPALTVLEPTATAASQQQQQQQPEVPLEALPIQFATFLRAHPLTTCYFVAKCSAVLSKCLAEVRGMRLSGTGGAVMIRLSEVLEKIRARGVEGICEGVIYESSHFHTYETWHYDTHHTQSPLFHKSQSILLQDSTTLQPLFYRFLKYCLTSLHRIATTPLAHPSDFLPPSEKHTNKRLTSSNGEEAQ</sequence>
<feature type="domain" description="Exocyst complex component EXOC2/Sec5 N-terminal" evidence="6">
    <location>
        <begin position="130"/>
        <end position="810"/>
    </location>
</feature>
<dbReference type="GO" id="GO:0000145">
    <property type="term" value="C:exocyst"/>
    <property type="evidence" value="ECO:0007669"/>
    <property type="project" value="UniProtKB-UniRule"/>
</dbReference>
<evidence type="ECO:0000259" key="6">
    <source>
        <dbReference type="Pfam" id="PF15469"/>
    </source>
</evidence>
<feature type="compositionally biased region" description="Low complexity" evidence="5">
    <location>
        <begin position="10"/>
        <end position="22"/>
    </location>
</feature>
<dbReference type="InterPro" id="IPR039481">
    <property type="entry name" value="EXOC2/Sec5_N_dom"/>
</dbReference>
<comment type="caution">
    <text evidence="7">The sequence shown here is derived from an EMBL/GenBank/DDBJ whole genome shotgun (WGS) entry which is preliminary data.</text>
</comment>
<evidence type="ECO:0000256" key="4">
    <source>
        <dbReference type="RuleBase" id="RU365069"/>
    </source>
</evidence>
<dbReference type="PANTHER" id="PTHR13043">
    <property type="entry name" value="EXOCYST COMPLEX COMPONENT SEC5"/>
    <property type="match status" value="1"/>
</dbReference>
<dbReference type="Pfam" id="PF15469">
    <property type="entry name" value="Sec5"/>
    <property type="match status" value="1"/>
</dbReference>
<comment type="subunit">
    <text evidence="4">Component of the exocyst complex.</text>
</comment>
<keyword evidence="4" id="KW-0653">Protein transport</keyword>
<accession>A0AAD5X1W7</accession>
<feature type="region of interest" description="Disordered" evidence="5">
    <location>
        <begin position="549"/>
        <end position="572"/>
    </location>
</feature>
<proteinExistence type="inferred from homology"/>
<evidence type="ECO:0000313" key="7">
    <source>
        <dbReference type="EMBL" id="KAJ3046723.1"/>
    </source>
</evidence>
<comment type="similarity">
    <text evidence="1 4">Belongs to the SEC5 family.</text>
</comment>
<feature type="compositionally biased region" description="Polar residues" evidence="5">
    <location>
        <begin position="823"/>
        <end position="833"/>
    </location>
</feature>
<name>A0AAD5X1W7_9FUNG</name>
<feature type="region of interest" description="Disordered" evidence="5">
    <location>
        <begin position="109"/>
        <end position="129"/>
    </location>
</feature>
<dbReference type="Proteomes" id="UP001212841">
    <property type="component" value="Unassembled WGS sequence"/>
</dbReference>
<keyword evidence="8" id="KW-1185">Reference proteome</keyword>
<keyword evidence="2 4" id="KW-0813">Transport</keyword>
<organism evidence="7 8">
    <name type="scientific">Rhizophlyctis rosea</name>
    <dbReference type="NCBI Taxonomy" id="64517"/>
    <lineage>
        <taxon>Eukaryota</taxon>
        <taxon>Fungi</taxon>
        <taxon>Fungi incertae sedis</taxon>
        <taxon>Chytridiomycota</taxon>
        <taxon>Chytridiomycota incertae sedis</taxon>
        <taxon>Chytridiomycetes</taxon>
        <taxon>Rhizophlyctidales</taxon>
        <taxon>Rhizophlyctidaceae</taxon>
        <taxon>Rhizophlyctis</taxon>
    </lineage>
</organism>
<dbReference type="GO" id="GO:0006887">
    <property type="term" value="P:exocytosis"/>
    <property type="evidence" value="ECO:0007669"/>
    <property type="project" value="UniProtKB-KW"/>
</dbReference>
<protein>
    <recommendedName>
        <fullName evidence="4">Exocyst complex component SEC5</fullName>
    </recommendedName>
</protein>
<comment type="function">
    <text evidence="4">Component of the exocyst complex involved in the docking of exocytic vesicles with fusion sites on the plasma membrane.</text>
</comment>
<dbReference type="GO" id="GO:0015031">
    <property type="term" value="P:protein transport"/>
    <property type="evidence" value="ECO:0007669"/>
    <property type="project" value="UniProtKB-KW"/>
</dbReference>
<evidence type="ECO:0000313" key="8">
    <source>
        <dbReference type="Proteomes" id="UP001212841"/>
    </source>
</evidence>
<dbReference type="AlphaFoldDB" id="A0AAD5X1W7"/>
<feature type="non-terminal residue" evidence="7">
    <location>
        <position position="833"/>
    </location>
</feature>
<evidence type="ECO:0000256" key="5">
    <source>
        <dbReference type="SAM" id="MobiDB-lite"/>
    </source>
</evidence>
<feature type="region of interest" description="Disordered" evidence="5">
    <location>
        <begin position="809"/>
        <end position="833"/>
    </location>
</feature>
<keyword evidence="3 4" id="KW-0268">Exocytosis</keyword>
<evidence type="ECO:0000256" key="1">
    <source>
        <dbReference type="ARBA" id="ARBA00010578"/>
    </source>
</evidence>
<evidence type="ECO:0000256" key="3">
    <source>
        <dbReference type="ARBA" id="ARBA00022483"/>
    </source>
</evidence>
<feature type="compositionally biased region" description="Acidic residues" evidence="5">
    <location>
        <begin position="45"/>
        <end position="58"/>
    </location>
</feature>
<dbReference type="InterPro" id="IPR029175">
    <property type="entry name" value="EXOC2/Sec5"/>
</dbReference>
<evidence type="ECO:0000256" key="2">
    <source>
        <dbReference type="ARBA" id="ARBA00022448"/>
    </source>
</evidence>
<dbReference type="GO" id="GO:0006893">
    <property type="term" value="P:Golgi to plasma membrane transport"/>
    <property type="evidence" value="ECO:0007669"/>
    <property type="project" value="UniProtKB-UniRule"/>
</dbReference>
<reference evidence="7" key="1">
    <citation type="submission" date="2020-05" db="EMBL/GenBank/DDBJ databases">
        <title>Phylogenomic resolution of chytrid fungi.</title>
        <authorList>
            <person name="Stajich J.E."/>
            <person name="Amses K."/>
            <person name="Simmons R."/>
            <person name="Seto K."/>
            <person name="Myers J."/>
            <person name="Bonds A."/>
            <person name="Quandt C.A."/>
            <person name="Barry K."/>
            <person name="Liu P."/>
            <person name="Grigoriev I."/>
            <person name="Longcore J.E."/>
            <person name="James T.Y."/>
        </authorList>
    </citation>
    <scope>NUCLEOTIDE SEQUENCE</scope>
    <source>
        <strain evidence="7">JEL0318</strain>
    </source>
</reference>
<feature type="region of interest" description="Disordered" evidence="5">
    <location>
        <begin position="1"/>
        <end position="63"/>
    </location>
</feature>
<gene>
    <name evidence="7" type="ORF">HK097_000604</name>
</gene>